<dbReference type="OrthoDB" id="418748at2759"/>
<accession>A0A183GE27</accession>
<keyword evidence="2" id="KW-1185">Reference proteome</keyword>
<organism evidence="2 3">
    <name type="scientific">Heligmosomoides polygyrus</name>
    <name type="common">Parasitic roundworm</name>
    <dbReference type="NCBI Taxonomy" id="6339"/>
    <lineage>
        <taxon>Eukaryota</taxon>
        <taxon>Metazoa</taxon>
        <taxon>Ecdysozoa</taxon>
        <taxon>Nematoda</taxon>
        <taxon>Chromadorea</taxon>
        <taxon>Rhabditida</taxon>
        <taxon>Rhabditina</taxon>
        <taxon>Rhabditomorpha</taxon>
        <taxon>Strongyloidea</taxon>
        <taxon>Heligmosomidae</taxon>
        <taxon>Heligmosomoides</taxon>
    </lineage>
</organism>
<protein>
    <submittedName>
        <fullName evidence="3">Reverse transcriptase domain-containing protein</fullName>
    </submittedName>
</protein>
<evidence type="ECO:0000313" key="2">
    <source>
        <dbReference type="Proteomes" id="UP000050761"/>
    </source>
</evidence>
<evidence type="ECO:0000313" key="1">
    <source>
        <dbReference type="EMBL" id="VDP20605.1"/>
    </source>
</evidence>
<dbReference type="EMBL" id="UZAH01032240">
    <property type="protein sequence ID" value="VDP20605.1"/>
    <property type="molecule type" value="Genomic_DNA"/>
</dbReference>
<dbReference type="Proteomes" id="UP000050761">
    <property type="component" value="Unassembled WGS sequence"/>
</dbReference>
<evidence type="ECO:0000313" key="3">
    <source>
        <dbReference type="WBParaSite" id="HPBE_0002054801-mRNA-1"/>
    </source>
</evidence>
<dbReference type="WBParaSite" id="HPBE_0002054801-mRNA-1">
    <property type="protein sequence ID" value="HPBE_0002054801-mRNA-1"/>
    <property type="gene ID" value="HPBE_0002054801"/>
</dbReference>
<sequence length="165" mass="18750">MKISERIHDSRLREIVTLSDNQCSFVAGCGTIDAMHAALLLVEKHHEKQKPVHITFLDLDNAFDRVVLKNLSLSLGHCLMLITYCSLVKIKVNSSERAVVRPIAMNDVECWPAIKEVEARLSVMETKVLRCTAGVTRMDRIRNDVIRQKFGVVPIADKMRKARLR</sequence>
<name>A0A183GE27_HELPZ</name>
<gene>
    <name evidence="1" type="ORF">HPBE_LOCUS20547</name>
</gene>
<proteinExistence type="predicted"/>
<accession>A0A3P8CPK2</accession>
<dbReference type="AlphaFoldDB" id="A0A183GE27"/>
<reference evidence="1 2" key="1">
    <citation type="submission" date="2018-11" db="EMBL/GenBank/DDBJ databases">
        <authorList>
            <consortium name="Pathogen Informatics"/>
        </authorList>
    </citation>
    <scope>NUCLEOTIDE SEQUENCE [LARGE SCALE GENOMIC DNA]</scope>
</reference>
<reference evidence="3" key="2">
    <citation type="submission" date="2019-09" db="UniProtKB">
        <authorList>
            <consortium name="WormBaseParasite"/>
        </authorList>
    </citation>
    <scope>IDENTIFICATION</scope>
</reference>